<keyword evidence="2" id="KW-1185">Reference proteome</keyword>
<organism evidence="1 2">
    <name type="scientific">Aspergillus piperis CBS 112811</name>
    <dbReference type="NCBI Taxonomy" id="1448313"/>
    <lineage>
        <taxon>Eukaryota</taxon>
        <taxon>Fungi</taxon>
        <taxon>Dikarya</taxon>
        <taxon>Ascomycota</taxon>
        <taxon>Pezizomycotina</taxon>
        <taxon>Eurotiomycetes</taxon>
        <taxon>Eurotiomycetidae</taxon>
        <taxon>Eurotiales</taxon>
        <taxon>Aspergillaceae</taxon>
        <taxon>Aspergillus</taxon>
        <taxon>Aspergillus subgen. Circumdati</taxon>
    </lineage>
</organism>
<dbReference type="EMBL" id="KZ825069">
    <property type="protein sequence ID" value="RAH55223.1"/>
    <property type="molecule type" value="Genomic_DNA"/>
</dbReference>
<dbReference type="Proteomes" id="UP000249526">
    <property type="component" value="Unassembled WGS sequence"/>
</dbReference>
<evidence type="ECO:0000313" key="1">
    <source>
        <dbReference type="EMBL" id="RAH55223.1"/>
    </source>
</evidence>
<gene>
    <name evidence="1" type="ORF">BO85DRAFT_81595</name>
</gene>
<name>A0A8G1VM00_9EURO</name>
<protein>
    <submittedName>
        <fullName evidence="1">Uncharacterized protein</fullName>
    </submittedName>
</protein>
<dbReference type="AlphaFoldDB" id="A0A8G1VM00"/>
<sequence length="86" mass="9060">MSGAAVGHVVWLISPDTGVDGEAKLIELTLEAVEWYPRGIGDFRLLDKHVSVSGYGCGLFRGIVAAIIIENYAAAALPEDLASGFV</sequence>
<reference evidence="1 2" key="1">
    <citation type="submission" date="2018-02" db="EMBL/GenBank/DDBJ databases">
        <title>The genomes of Aspergillus section Nigri reveals drivers in fungal speciation.</title>
        <authorList>
            <consortium name="DOE Joint Genome Institute"/>
            <person name="Vesth T.C."/>
            <person name="Nybo J."/>
            <person name="Theobald S."/>
            <person name="Brandl J."/>
            <person name="Frisvad J.C."/>
            <person name="Nielsen K.F."/>
            <person name="Lyhne E.K."/>
            <person name="Kogle M.E."/>
            <person name="Kuo A."/>
            <person name="Riley R."/>
            <person name="Clum A."/>
            <person name="Nolan M."/>
            <person name="Lipzen A."/>
            <person name="Salamov A."/>
            <person name="Henrissat B."/>
            <person name="Wiebenga A."/>
            <person name="De vries R.P."/>
            <person name="Grigoriev I.V."/>
            <person name="Mortensen U.H."/>
            <person name="Andersen M.R."/>
            <person name="Baker S.E."/>
        </authorList>
    </citation>
    <scope>NUCLEOTIDE SEQUENCE [LARGE SCALE GENOMIC DNA]</scope>
    <source>
        <strain evidence="1 2">CBS 112811</strain>
    </source>
</reference>
<proteinExistence type="predicted"/>
<accession>A0A8G1VM00</accession>
<dbReference type="RefSeq" id="XP_025513145.1">
    <property type="nucleotide sequence ID" value="XM_025665701.1"/>
</dbReference>
<evidence type="ECO:0000313" key="2">
    <source>
        <dbReference type="Proteomes" id="UP000249526"/>
    </source>
</evidence>
<dbReference type="GeneID" id="37169103"/>